<dbReference type="Gene3D" id="1.25.40.10">
    <property type="entry name" value="Tetratricopeptide repeat domain"/>
    <property type="match status" value="1"/>
</dbReference>
<dbReference type="AlphaFoldDB" id="A0A5M6CYW3"/>
<protein>
    <submittedName>
        <fullName evidence="1">Tetratricopeptide repeat protein</fullName>
    </submittedName>
</protein>
<sequence length="570" mass="64656">MVALVGCGDDTALVRKIQNQRQAKQQMVTQQDHLAEIFVLLRQYIDLEPEKAERQIAYHLNRWSESKPEPDAKVPELLDTVKGVMPPDQLTRRSGSLTFLPGDADHLRDCYLFNTLYNWVDTDQHDESLLTDWFKAQEKELGGETVAQLKTATRLFDWTVRNIALEADFDQTPAPPGPSFPLGMEFRGPGYRQTDYQTLIRGTGDGLQRAGVFTQLCRQAGIPAAVLASIDDSTGDLTPFCVGVLLGDQIYLFEPRLGIFVPGPGQEGIATLAQARRDPLVLRRLSIAGFDQFTYPIAKENAQQCAALFNVLPEAISPRMQQLQSGLTGNRRMNVYVDVDQLAADFDAVTGISSVRIWDVPYLAEVYRATCEAYAERDPQFAFWYKARWAMLDGDFDMADKLARGRWQHLTGQFSDDEQESIEGARTLYMQQRAPEFEIDDLRIDVDLQQSYGLRRDLGTGSEQWDQQLTQIQFLMRMGKRTATYWLSLLQADDGRLETAENWFSKRALDEEQQSYWEPSARYNLARVAEALGETDRAIELYKRVGEPQEHGNRVRARLLAKQAGQAEES</sequence>
<keyword evidence="2" id="KW-1185">Reference proteome</keyword>
<organism evidence="1 2">
    <name type="scientific">Roseiconus nitratireducens</name>
    <dbReference type="NCBI Taxonomy" id="2605748"/>
    <lineage>
        <taxon>Bacteria</taxon>
        <taxon>Pseudomonadati</taxon>
        <taxon>Planctomycetota</taxon>
        <taxon>Planctomycetia</taxon>
        <taxon>Pirellulales</taxon>
        <taxon>Pirellulaceae</taxon>
        <taxon>Roseiconus</taxon>
    </lineage>
</organism>
<accession>A0A5M6CYW3</accession>
<gene>
    <name evidence="1" type="ORF">FYK55_21600</name>
</gene>
<reference evidence="1 2" key="1">
    <citation type="submission" date="2019-08" db="EMBL/GenBank/DDBJ databases">
        <authorList>
            <person name="Dhanesh K."/>
            <person name="Kumar G."/>
            <person name="Sasikala C."/>
            <person name="Venkata Ramana C."/>
        </authorList>
    </citation>
    <scope>NUCLEOTIDE SEQUENCE [LARGE SCALE GENOMIC DNA]</scope>
    <source>
        <strain evidence="1 2">JC645</strain>
    </source>
</reference>
<comment type="caution">
    <text evidence="1">The sequence shown here is derived from an EMBL/GenBank/DDBJ whole genome shotgun (WGS) entry which is preliminary data.</text>
</comment>
<evidence type="ECO:0000313" key="2">
    <source>
        <dbReference type="Proteomes" id="UP000324479"/>
    </source>
</evidence>
<dbReference type="Proteomes" id="UP000324479">
    <property type="component" value="Unassembled WGS sequence"/>
</dbReference>
<evidence type="ECO:0000313" key="1">
    <source>
        <dbReference type="EMBL" id="KAA5540303.1"/>
    </source>
</evidence>
<dbReference type="InterPro" id="IPR011990">
    <property type="entry name" value="TPR-like_helical_dom_sf"/>
</dbReference>
<proteinExistence type="predicted"/>
<name>A0A5M6CYW3_9BACT</name>
<dbReference type="EMBL" id="VWOX01000014">
    <property type="protein sequence ID" value="KAA5540303.1"/>
    <property type="molecule type" value="Genomic_DNA"/>
</dbReference>